<dbReference type="InterPro" id="IPR029068">
    <property type="entry name" value="Glyas_Bleomycin-R_OHBP_Dase"/>
</dbReference>
<dbReference type="SUPFAM" id="SSF54593">
    <property type="entry name" value="Glyoxalase/Bleomycin resistance protein/Dihydroxybiphenyl dioxygenase"/>
    <property type="match status" value="1"/>
</dbReference>
<keyword evidence="1" id="KW-0479">Metal-binding</keyword>
<gene>
    <name evidence="3" type="ORF">PZA18_19925</name>
</gene>
<protein>
    <submittedName>
        <fullName evidence="3">VOC family protein</fullName>
    </submittedName>
</protein>
<dbReference type="Pfam" id="PF00903">
    <property type="entry name" value="Glyoxalase"/>
    <property type="match status" value="1"/>
</dbReference>
<dbReference type="RefSeq" id="WP_284102635.1">
    <property type="nucleotide sequence ID" value="NZ_JARRAF010000035.1"/>
</dbReference>
<evidence type="ECO:0000313" key="4">
    <source>
        <dbReference type="Proteomes" id="UP001172778"/>
    </source>
</evidence>
<comment type="caution">
    <text evidence="3">The sequence shown here is derived from an EMBL/GenBank/DDBJ whole genome shotgun (WGS) entry which is preliminary data.</text>
</comment>
<dbReference type="InterPro" id="IPR051332">
    <property type="entry name" value="Fosfomycin_Res_Enzymes"/>
</dbReference>
<proteinExistence type="predicted"/>
<dbReference type="InterPro" id="IPR004360">
    <property type="entry name" value="Glyas_Fos-R_dOase_dom"/>
</dbReference>
<accession>A0ABT7E1X3</accession>
<dbReference type="PANTHER" id="PTHR36113">
    <property type="entry name" value="LYASE, PUTATIVE-RELATED-RELATED"/>
    <property type="match status" value="1"/>
</dbReference>
<dbReference type="Proteomes" id="UP001172778">
    <property type="component" value="Unassembled WGS sequence"/>
</dbReference>
<dbReference type="InterPro" id="IPR037523">
    <property type="entry name" value="VOC_core"/>
</dbReference>
<evidence type="ECO:0000313" key="3">
    <source>
        <dbReference type="EMBL" id="MDK2126317.1"/>
    </source>
</evidence>
<dbReference type="CDD" id="cd08352">
    <property type="entry name" value="VOC_Bs_YwkD_like"/>
    <property type="match status" value="1"/>
</dbReference>
<evidence type="ECO:0000256" key="1">
    <source>
        <dbReference type="ARBA" id="ARBA00022723"/>
    </source>
</evidence>
<name>A0ABT7E1X3_9NEIS</name>
<dbReference type="InterPro" id="IPR037478">
    <property type="entry name" value="YwkD-like_dom"/>
</dbReference>
<keyword evidence="4" id="KW-1185">Reference proteome</keyword>
<organism evidence="3 4">
    <name type="scientific">Parachitinimonas caeni</name>
    <dbReference type="NCBI Taxonomy" id="3031301"/>
    <lineage>
        <taxon>Bacteria</taxon>
        <taxon>Pseudomonadati</taxon>
        <taxon>Pseudomonadota</taxon>
        <taxon>Betaproteobacteria</taxon>
        <taxon>Neisseriales</taxon>
        <taxon>Chitinibacteraceae</taxon>
        <taxon>Parachitinimonas</taxon>
    </lineage>
</organism>
<evidence type="ECO:0000259" key="2">
    <source>
        <dbReference type="PROSITE" id="PS51819"/>
    </source>
</evidence>
<dbReference type="PANTHER" id="PTHR36113:SF6">
    <property type="entry name" value="FOSFOMYCIN RESISTANCE PROTEIN FOSX"/>
    <property type="match status" value="1"/>
</dbReference>
<dbReference type="EMBL" id="JARRAF010000035">
    <property type="protein sequence ID" value="MDK2126317.1"/>
    <property type="molecule type" value="Genomic_DNA"/>
</dbReference>
<dbReference type="Gene3D" id="3.10.180.10">
    <property type="entry name" value="2,3-Dihydroxybiphenyl 1,2-Dioxygenase, domain 1"/>
    <property type="match status" value="1"/>
</dbReference>
<sequence>MTKALISGIHHVAIIVSDWDVSKPFYCGLLGCTVLAEQFRADRNSLKIDLRMPDGSQLEVFTFPHSPARPTRPEALGLRHLAFRVQNLAAVVERLAEFGVSHEGVRHDDSTHCDFLFCFDPDGLPIEFYES</sequence>
<feature type="domain" description="VOC" evidence="2">
    <location>
        <begin position="8"/>
        <end position="131"/>
    </location>
</feature>
<reference evidence="3" key="1">
    <citation type="submission" date="2023-03" db="EMBL/GenBank/DDBJ databases">
        <title>Chitinimonas shenzhenensis gen. nov., sp. nov., a novel member of family Burkholderiaceae isolated from activated sludge collected in Shen Zhen, China.</title>
        <authorList>
            <person name="Wang X."/>
        </authorList>
    </citation>
    <scope>NUCLEOTIDE SEQUENCE</scope>
    <source>
        <strain evidence="3">DQS-5</strain>
    </source>
</reference>
<dbReference type="PROSITE" id="PS51819">
    <property type="entry name" value="VOC"/>
    <property type="match status" value="1"/>
</dbReference>